<keyword evidence="7" id="KW-0813">Transport</keyword>
<evidence type="ECO:0000259" key="8">
    <source>
        <dbReference type="Pfam" id="PF06808"/>
    </source>
</evidence>
<evidence type="ECO:0000256" key="3">
    <source>
        <dbReference type="ARBA" id="ARBA00022519"/>
    </source>
</evidence>
<accession>A0ABN4X1P9</accession>
<feature type="transmembrane region" description="Helical" evidence="7">
    <location>
        <begin position="310"/>
        <end position="343"/>
    </location>
</feature>
<keyword evidence="4 7" id="KW-0812">Transmembrane</keyword>
<feature type="transmembrane region" description="Helical" evidence="7">
    <location>
        <begin position="390"/>
        <end position="408"/>
    </location>
</feature>
<keyword evidence="3 7" id="KW-0997">Cell inner membrane</keyword>
<dbReference type="PIRSF" id="PIRSF006066">
    <property type="entry name" value="HI0050"/>
    <property type="match status" value="1"/>
</dbReference>
<comment type="function">
    <text evidence="7">Part of the tripartite ATP-independent periplasmic (TRAP) transport system.</text>
</comment>
<comment type="subcellular location">
    <subcellularLocation>
        <location evidence="1 7">Cell inner membrane</location>
        <topology evidence="1 7">Multi-pass membrane protein</topology>
    </subcellularLocation>
</comment>
<dbReference type="Pfam" id="PF06808">
    <property type="entry name" value="DctM"/>
    <property type="match status" value="1"/>
</dbReference>
<proteinExistence type="inferred from homology"/>
<feature type="transmembrane region" description="Helical" evidence="7">
    <location>
        <begin position="132"/>
        <end position="162"/>
    </location>
</feature>
<feature type="domain" description="TRAP C4-dicarboxylate transport system permease DctM subunit" evidence="8">
    <location>
        <begin position="5"/>
        <end position="413"/>
    </location>
</feature>
<feature type="transmembrane region" description="Helical" evidence="7">
    <location>
        <begin position="168"/>
        <end position="195"/>
    </location>
</feature>
<comment type="caution">
    <text evidence="7">Lacks conserved residue(s) required for the propagation of feature annotation.</text>
</comment>
<dbReference type="PANTHER" id="PTHR33362">
    <property type="entry name" value="SIALIC ACID TRAP TRANSPORTER PERMEASE PROTEIN SIAT-RELATED"/>
    <property type="match status" value="1"/>
</dbReference>
<dbReference type="NCBIfam" id="TIGR00786">
    <property type="entry name" value="dctM"/>
    <property type="match status" value="1"/>
</dbReference>
<comment type="similarity">
    <text evidence="7">Belongs to the TRAP transporter large permease family.</text>
</comment>
<dbReference type="Proteomes" id="UP000188174">
    <property type="component" value="Chromosome"/>
</dbReference>
<evidence type="ECO:0000313" key="10">
    <source>
        <dbReference type="Proteomes" id="UP000188174"/>
    </source>
</evidence>
<dbReference type="EMBL" id="CP019630">
    <property type="protein sequence ID" value="AQQ05686.1"/>
    <property type="molecule type" value="Genomic_DNA"/>
</dbReference>
<name>A0ABN4X1P9_9HYPH</name>
<feature type="transmembrane region" description="Helical" evidence="7">
    <location>
        <begin position="238"/>
        <end position="256"/>
    </location>
</feature>
<feature type="transmembrane region" description="Helical" evidence="7">
    <location>
        <begin position="268"/>
        <end position="290"/>
    </location>
</feature>
<feature type="transmembrane region" description="Helical" evidence="7">
    <location>
        <begin position="44"/>
        <end position="63"/>
    </location>
</feature>
<keyword evidence="2" id="KW-1003">Cell membrane</keyword>
<dbReference type="PANTHER" id="PTHR33362:SF2">
    <property type="entry name" value="TRAP TRANSPORTER LARGE PERMEASE PROTEIN"/>
    <property type="match status" value="1"/>
</dbReference>
<feature type="transmembrane region" description="Helical" evidence="7">
    <location>
        <begin position="7"/>
        <end position="29"/>
    </location>
</feature>
<dbReference type="InterPro" id="IPR010656">
    <property type="entry name" value="DctM"/>
</dbReference>
<evidence type="ECO:0000256" key="6">
    <source>
        <dbReference type="ARBA" id="ARBA00023136"/>
    </source>
</evidence>
<gene>
    <name evidence="9" type="ORF">B0E33_20700</name>
</gene>
<dbReference type="InterPro" id="IPR004681">
    <property type="entry name" value="TRAP_DctM"/>
</dbReference>
<protein>
    <recommendedName>
        <fullName evidence="7">TRAP transporter large permease protein</fullName>
    </recommendedName>
</protein>
<keyword evidence="6 7" id="KW-0472">Membrane</keyword>
<sequence>MTPLIFIVNLLLAVPVALVLALTAIWYIWESGNTILYDSFAQKMFSGIENYGLLAIPLFMLTGEMMNEGGMTRRLINAARIFVGGFRGGLAYINLLANMFMAAIIGSATAQIAVMARAMTPEMEKEGYDKGFAAATTAAGGLLAPVIPPSMMFVIFGVLAQIPIGDMFLAGVVPGLMLAVSFALVIAAVGFLRGFPRGAWYTGREAVSALLFCLPAALIPLAIIGGILFGIATPTESAAIASLIAFLVGWLVYRELKPSTLFAMFRRTAVSASMIIFMIAAANVFGWVIIYEALPQKLASLITSLTADPFVFLLIVNVVLLGVGMVIDGIAAVILITPILLPIAMNNYEISPYQFGVVICLNLVLGLLTPPVGVGLYIASTMSGTSPGRILRALWPFLLAVAVVLILLSRFPSLSTMLIQT</sequence>
<feature type="transmembrane region" description="Helical" evidence="7">
    <location>
        <begin position="207"/>
        <end position="232"/>
    </location>
</feature>
<evidence type="ECO:0000256" key="4">
    <source>
        <dbReference type="ARBA" id="ARBA00022692"/>
    </source>
</evidence>
<feature type="transmembrane region" description="Helical" evidence="7">
    <location>
        <begin position="355"/>
        <end position="378"/>
    </location>
</feature>
<evidence type="ECO:0000256" key="2">
    <source>
        <dbReference type="ARBA" id="ARBA00022475"/>
    </source>
</evidence>
<evidence type="ECO:0000256" key="5">
    <source>
        <dbReference type="ARBA" id="ARBA00022989"/>
    </source>
</evidence>
<keyword evidence="5 7" id="KW-1133">Transmembrane helix</keyword>
<comment type="subunit">
    <text evidence="7">The complex comprises the extracytoplasmic solute receptor protein and the two transmembrane proteins.</text>
</comment>
<evidence type="ECO:0000313" key="9">
    <source>
        <dbReference type="EMBL" id="AQQ05686.1"/>
    </source>
</evidence>
<keyword evidence="10" id="KW-1185">Reference proteome</keyword>
<organism evidence="9 10">
    <name type="scientific">Roseibium algicola</name>
    <dbReference type="NCBI Taxonomy" id="2857014"/>
    <lineage>
        <taxon>Bacteria</taxon>
        <taxon>Pseudomonadati</taxon>
        <taxon>Pseudomonadota</taxon>
        <taxon>Alphaproteobacteria</taxon>
        <taxon>Hyphomicrobiales</taxon>
        <taxon>Stappiaceae</taxon>
        <taxon>Roseibium</taxon>
    </lineage>
</organism>
<evidence type="ECO:0000256" key="1">
    <source>
        <dbReference type="ARBA" id="ARBA00004429"/>
    </source>
</evidence>
<dbReference type="RefSeq" id="WP_077292282.1">
    <property type="nucleotide sequence ID" value="NZ_CP019630.1"/>
</dbReference>
<evidence type="ECO:0000256" key="7">
    <source>
        <dbReference type="RuleBase" id="RU369079"/>
    </source>
</evidence>
<reference evidence="9 10" key="1">
    <citation type="submission" date="2017-02" db="EMBL/GenBank/DDBJ databases">
        <authorList>
            <person name="Jeong S."/>
        </authorList>
    </citation>
    <scope>NUCLEOTIDE SEQUENCE [LARGE SCALE GENOMIC DNA]</scope>
    <source>
        <strain evidence="9 10">RMAR6-6</strain>
    </source>
</reference>